<feature type="transmembrane region" description="Helical" evidence="2">
    <location>
        <begin position="50"/>
        <end position="79"/>
    </location>
</feature>
<dbReference type="EMBL" id="PSXY01000003">
    <property type="protein sequence ID" value="PPF70454.1"/>
    <property type="molecule type" value="Genomic_DNA"/>
</dbReference>
<feature type="transmembrane region" description="Helical" evidence="2">
    <location>
        <begin position="190"/>
        <end position="212"/>
    </location>
</feature>
<dbReference type="CDD" id="cd06530">
    <property type="entry name" value="S26_SPase_I"/>
    <property type="match status" value="1"/>
</dbReference>
<evidence type="ECO:0000313" key="3">
    <source>
        <dbReference type="EMBL" id="PPF70454.1"/>
    </source>
</evidence>
<gene>
    <name evidence="3" type="ORF">C5E16_02380</name>
</gene>
<evidence type="ECO:0008006" key="5">
    <source>
        <dbReference type="Google" id="ProtNLM"/>
    </source>
</evidence>
<keyword evidence="2" id="KW-0472">Membrane</keyword>
<keyword evidence="2" id="KW-0812">Transmembrane</keyword>
<evidence type="ECO:0000256" key="2">
    <source>
        <dbReference type="SAM" id="Phobius"/>
    </source>
</evidence>
<accession>A0A2S5VX20</accession>
<evidence type="ECO:0000256" key="1">
    <source>
        <dbReference type="SAM" id="MobiDB-lite"/>
    </source>
</evidence>
<name>A0A2S5VX20_9MICO</name>
<dbReference type="RefSeq" id="WP_104289409.1">
    <property type="nucleotide sequence ID" value="NZ_PSXY01000003.1"/>
</dbReference>
<feature type="region of interest" description="Disordered" evidence="1">
    <location>
        <begin position="214"/>
        <end position="249"/>
    </location>
</feature>
<proteinExistence type="predicted"/>
<reference evidence="3 4" key="1">
    <citation type="submission" date="2018-02" db="EMBL/GenBank/DDBJ databases">
        <title>Bacteriophage NCPPB3778 and a type I-E CRISPR drive the evolution of the US Biological Select Agent, Rathayibacter toxicus.</title>
        <authorList>
            <person name="Davis E.W.II."/>
            <person name="Tabima J.F."/>
            <person name="Weisberg A.J."/>
            <person name="Lopes L.D."/>
            <person name="Wiseman M.S."/>
            <person name="Wiseman M.S."/>
            <person name="Pupko T."/>
            <person name="Belcher M.S."/>
            <person name="Sechler A.J."/>
            <person name="Tancos M.A."/>
            <person name="Schroeder B.K."/>
            <person name="Murray T.D."/>
            <person name="Luster D.G."/>
            <person name="Schneider W.L."/>
            <person name="Rogers E."/>
            <person name="Andreote F.D."/>
            <person name="Grunwald N.J."/>
            <person name="Putnam M.L."/>
            <person name="Chang J.H."/>
        </authorList>
    </citation>
    <scope>NUCLEOTIDE SEQUENCE [LARGE SCALE GENOMIC DNA]</scope>
    <source>
        <strain evidence="3 4">AY1B3</strain>
    </source>
</reference>
<dbReference type="InterPro" id="IPR019533">
    <property type="entry name" value="Peptidase_S26"/>
</dbReference>
<comment type="caution">
    <text evidence="3">The sequence shown here is derived from an EMBL/GenBank/DDBJ whole genome shotgun (WGS) entry which is preliminary data.</text>
</comment>
<dbReference type="Proteomes" id="UP000239241">
    <property type="component" value="Unassembled WGS sequence"/>
</dbReference>
<feature type="compositionally biased region" description="Basic and acidic residues" evidence="1">
    <location>
        <begin position="215"/>
        <end position="232"/>
    </location>
</feature>
<dbReference type="AlphaFoldDB" id="A0A2S5VX20"/>
<protein>
    <recommendedName>
        <fullName evidence="5">Signal peptidase I</fullName>
    </recommendedName>
</protein>
<dbReference type="GO" id="GO:0006465">
    <property type="term" value="P:signal peptide processing"/>
    <property type="evidence" value="ECO:0007669"/>
    <property type="project" value="InterPro"/>
</dbReference>
<organism evidence="3 4">
    <name type="scientific">Clavibacter michiganensis</name>
    <dbReference type="NCBI Taxonomy" id="28447"/>
    <lineage>
        <taxon>Bacteria</taxon>
        <taxon>Bacillati</taxon>
        <taxon>Actinomycetota</taxon>
        <taxon>Actinomycetes</taxon>
        <taxon>Micrococcales</taxon>
        <taxon>Microbacteriaceae</taxon>
        <taxon>Clavibacter</taxon>
    </lineage>
</organism>
<keyword evidence="2" id="KW-1133">Transmembrane helix</keyword>
<dbReference type="GO" id="GO:0004252">
    <property type="term" value="F:serine-type endopeptidase activity"/>
    <property type="evidence" value="ECO:0007669"/>
    <property type="project" value="InterPro"/>
</dbReference>
<sequence length="249" mass="25390">MSAQAAATRAGDRDALAAARRDAVAASRARARGGAGTRPRRTAGLVVRDAVLTLTGIAGALVIAWTLLSRILGLSLVVLMTGSMAPTLPTGSAAVTLDGVPAADLRPGDVVKVPRPGYDLPVTHRVVSVGPVTGEVERLSAGVDPADPAARQLVLQGDANATVDPSPYVVTEADRVLGGAPYLGYANRLLHTPLVIAGLAGALVLLLVGTSWPTGERRGSPRGDRAAGDRATGRRSAGGPPRRPARHAR</sequence>
<evidence type="ECO:0000313" key="4">
    <source>
        <dbReference type="Proteomes" id="UP000239241"/>
    </source>
</evidence>